<organism evidence="2">
    <name type="scientific">uncultured Rubellimicrobium sp</name>
    <dbReference type="NCBI Taxonomy" id="543078"/>
    <lineage>
        <taxon>Bacteria</taxon>
        <taxon>Pseudomonadati</taxon>
        <taxon>Pseudomonadota</taxon>
        <taxon>Alphaproteobacteria</taxon>
        <taxon>Rhodobacterales</taxon>
        <taxon>Roseobacteraceae</taxon>
        <taxon>Rubellimicrobium</taxon>
        <taxon>environmental samples</taxon>
    </lineage>
</organism>
<gene>
    <name evidence="2" type="ORF">AVDCRST_MAG15-4</name>
</gene>
<feature type="non-terminal residue" evidence="2">
    <location>
        <position position="1"/>
    </location>
</feature>
<name>A0A6J4NDD2_9RHOB</name>
<feature type="non-terminal residue" evidence="2">
    <location>
        <position position="114"/>
    </location>
</feature>
<protein>
    <submittedName>
        <fullName evidence="2">Uncharacterized protein</fullName>
    </submittedName>
</protein>
<proteinExistence type="predicted"/>
<evidence type="ECO:0000256" key="1">
    <source>
        <dbReference type="SAM" id="MobiDB-lite"/>
    </source>
</evidence>
<accession>A0A6J4NDD2</accession>
<evidence type="ECO:0000313" key="2">
    <source>
        <dbReference type="EMBL" id="CAA9382851.1"/>
    </source>
</evidence>
<dbReference type="AlphaFoldDB" id="A0A6J4NDD2"/>
<reference evidence="2" key="1">
    <citation type="submission" date="2020-02" db="EMBL/GenBank/DDBJ databases">
        <authorList>
            <person name="Meier V. D."/>
        </authorList>
    </citation>
    <scope>NUCLEOTIDE SEQUENCE</scope>
    <source>
        <strain evidence="2">AVDCRST_MAG15</strain>
    </source>
</reference>
<sequence>DRHTRQGVRHARGAGAAGGDRGRPRARPVPPIRGLLRRVVPHVLSGRRVPDRGPRCEDGRDRGDALLHLRLAVRSVEAHRPPDRCREGARGHVLARQWAGEAVPHAVHDLRAAL</sequence>
<feature type="compositionally biased region" description="Basic residues" evidence="1">
    <location>
        <begin position="1"/>
        <end position="12"/>
    </location>
</feature>
<dbReference type="EMBL" id="CADCUU010000003">
    <property type="protein sequence ID" value="CAA9382851.1"/>
    <property type="molecule type" value="Genomic_DNA"/>
</dbReference>
<feature type="region of interest" description="Disordered" evidence="1">
    <location>
        <begin position="1"/>
        <end position="31"/>
    </location>
</feature>